<comment type="caution">
    <text evidence="6">The sequence shown here is derived from an EMBL/GenBank/DDBJ whole genome shotgun (WGS) entry which is preliminary data.</text>
</comment>
<protein>
    <recommendedName>
        <fullName evidence="5">Peptidase S8/S53 domain-containing protein</fullName>
    </recommendedName>
</protein>
<evidence type="ECO:0000256" key="1">
    <source>
        <dbReference type="ARBA" id="ARBA00023054"/>
    </source>
</evidence>
<feature type="region of interest" description="Disordered" evidence="4">
    <location>
        <begin position="568"/>
        <end position="646"/>
    </location>
</feature>
<feature type="compositionally biased region" description="Low complexity" evidence="4">
    <location>
        <begin position="850"/>
        <end position="861"/>
    </location>
</feature>
<feature type="coiled-coil region" evidence="3">
    <location>
        <begin position="390"/>
        <end position="445"/>
    </location>
</feature>
<feature type="coiled-coil region" evidence="3">
    <location>
        <begin position="1881"/>
        <end position="1908"/>
    </location>
</feature>
<feature type="active site" description="Charge relay system" evidence="2">
    <location>
        <position position="3071"/>
    </location>
</feature>
<feature type="coiled-coil region" evidence="3">
    <location>
        <begin position="657"/>
        <end position="687"/>
    </location>
</feature>
<dbReference type="Pfam" id="PF00082">
    <property type="entry name" value="Peptidase_S8"/>
    <property type="match status" value="1"/>
</dbReference>
<dbReference type="Proteomes" id="UP001491310">
    <property type="component" value="Unassembled WGS sequence"/>
</dbReference>
<dbReference type="SUPFAM" id="SSF52743">
    <property type="entry name" value="Subtilisin-like"/>
    <property type="match status" value="1"/>
</dbReference>
<feature type="coiled-coil region" evidence="3">
    <location>
        <begin position="1390"/>
        <end position="1438"/>
    </location>
</feature>
<evidence type="ECO:0000256" key="3">
    <source>
        <dbReference type="SAM" id="Coils"/>
    </source>
</evidence>
<feature type="region of interest" description="Disordered" evidence="4">
    <location>
        <begin position="2236"/>
        <end position="2288"/>
    </location>
</feature>
<comment type="similarity">
    <text evidence="2">Belongs to the peptidase S8 family.</text>
</comment>
<feature type="coiled-coil region" evidence="3">
    <location>
        <begin position="2552"/>
        <end position="2600"/>
    </location>
</feature>
<feature type="coiled-coil region" evidence="3">
    <location>
        <begin position="1239"/>
        <end position="1280"/>
    </location>
</feature>
<feature type="coiled-coil region" evidence="3">
    <location>
        <begin position="1488"/>
        <end position="1529"/>
    </location>
</feature>
<reference evidence="6 7" key="1">
    <citation type="journal article" date="2024" name="Nat. Commun.">
        <title>Phylogenomics reveals the evolutionary origins of lichenization in chlorophyte algae.</title>
        <authorList>
            <person name="Puginier C."/>
            <person name="Libourel C."/>
            <person name="Otte J."/>
            <person name="Skaloud P."/>
            <person name="Haon M."/>
            <person name="Grisel S."/>
            <person name="Petersen M."/>
            <person name="Berrin J.G."/>
            <person name="Delaux P.M."/>
            <person name="Dal Grande F."/>
            <person name="Keller J."/>
        </authorList>
    </citation>
    <scope>NUCLEOTIDE SEQUENCE [LARGE SCALE GENOMIC DNA]</scope>
    <source>
        <strain evidence="6 7">SAG 216-7</strain>
    </source>
</reference>
<evidence type="ECO:0000256" key="2">
    <source>
        <dbReference type="PROSITE-ProRule" id="PRU01240"/>
    </source>
</evidence>
<keyword evidence="2" id="KW-0720">Serine protease</keyword>
<dbReference type="EMBL" id="JALJOT010000008">
    <property type="protein sequence ID" value="KAK9908327.1"/>
    <property type="molecule type" value="Genomic_DNA"/>
</dbReference>
<feature type="region of interest" description="Disordered" evidence="4">
    <location>
        <begin position="1"/>
        <end position="24"/>
    </location>
</feature>
<feature type="region of interest" description="Disordered" evidence="4">
    <location>
        <begin position="2076"/>
        <end position="2164"/>
    </location>
</feature>
<feature type="coiled-coil region" evidence="3">
    <location>
        <begin position="809"/>
        <end position="836"/>
    </location>
</feature>
<keyword evidence="1 3" id="KW-0175">Coiled coil</keyword>
<proteinExistence type="inferred from homology"/>
<name>A0ABR2YN91_9CHLO</name>
<feature type="region of interest" description="Disordered" evidence="4">
    <location>
        <begin position="220"/>
        <end position="258"/>
    </location>
</feature>
<dbReference type="PANTHER" id="PTHR23160">
    <property type="entry name" value="SYNAPTONEMAL COMPLEX PROTEIN-RELATED"/>
    <property type="match status" value="1"/>
</dbReference>
<evidence type="ECO:0000313" key="7">
    <source>
        <dbReference type="Proteomes" id="UP001491310"/>
    </source>
</evidence>
<evidence type="ECO:0000256" key="4">
    <source>
        <dbReference type="SAM" id="MobiDB-lite"/>
    </source>
</evidence>
<organism evidence="6 7">
    <name type="scientific">Coccomyxa subellipsoidea</name>
    <dbReference type="NCBI Taxonomy" id="248742"/>
    <lineage>
        <taxon>Eukaryota</taxon>
        <taxon>Viridiplantae</taxon>
        <taxon>Chlorophyta</taxon>
        <taxon>core chlorophytes</taxon>
        <taxon>Trebouxiophyceae</taxon>
        <taxon>Trebouxiophyceae incertae sedis</taxon>
        <taxon>Coccomyxaceae</taxon>
        <taxon>Coccomyxa</taxon>
    </lineage>
</organism>
<dbReference type="InterPro" id="IPR036852">
    <property type="entry name" value="Peptidase_S8/S53_dom_sf"/>
</dbReference>
<evidence type="ECO:0000259" key="5">
    <source>
        <dbReference type="Pfam" id="PF00082"/>
    </source>
</evidence>
<feature type="compositionally biased region" description="Low complexity" evidence="4">
    <location>
        <begin position="869"/>
        <end position="881"/>
    </location>
</feature>
<feature type="coiled-coil region" evidence="3">
    <location>
        <begin position="1114"/>
        <end position="1200"/>
    </location>
</feature>
<feature type="compositionally biased region" description="Low complexity" evidence="4">
    <location>
        <begin position="596"/>
        <end position="615"/>
    </location>
</feature>
<feature type="active site" description="Charge relay system" evidence="2">
    <location>
        <position position="2916"/>
    </location>
</feature>
<evidence type="ECO:0000313" key="6">
    <source>
        <dbReference type="EMBL" id="KAK9908327.1"/>
    </source>
</evidence>
<feature type="active site" description="Charge relay system" evidence="2">
    <location>
        <position position="2864"/>
    </location>
</feature>
<feature type="coiled-coil region" evidence="3">
    <location>
        <begin position="1562"/>
        <end position="1832"/>
    </location>
</feature>
<feature type="compositionally biased region" description="Low complexity" evidence="4">
    <location>
        <begin position="2144"/>
        <end position="2157"/>
    </location>
</feature>
<gene>
    <name evidence="6" type="ORF">WJX75_006095</name>
</gene>
<feature type="region of interest" description="Disordered" evidence="4">
    <location>
        <begin position="837"/>
        <end position="897"/>
    </location>
</feature>
<feature type="domain" description="Peptidase S8/S53" evidence="5">
    <location>
        <begin position="2857"/>
        <end position="3104"/>
    </location>
</feature>
<dbReference type="InterPro" id="IPR000209">
    <property type="entry name" value="Peptidase_S8/S53_dom"/>
</dbReference>
<dbReference type="SUPFAM" id="SSF57997">
    <property type="entry name" value="Tropomyosin"/>
    <property type="match status" value="1"/>
</dbReference>
<feature type="compositionally biased region" description="Low complexity" evidence="4">
    <location>
        <begin position="623"/>
        <end position="637"/>
    </location>
</feature>
<sequence length="3181" mass="338552">MTEEEAFHMPASPSHRSRTPLTPVTNLGQNAVQLGREQECVLHESPITSSRVGDLRQTHLGYDSGGRRSGLATDPYSLSTEQGSFTMSPLAHPYQRLASLQASRGNAEHGHPTSNPTMAGERYTHCMNLRASDCSSGASFLTIQRNAAICVQSLQIEDPASEEVAEQQADALQTAIQQVQTAEDRADELAMELAAASDSSERLQLENAALQDRVAALEGDLQDAQRDAQPSAYSTMQETPAAESSGSSESEEESAAGIGAAAAAAKALARVMRLQSEQTRLQREIQEMSSDRVALIVRHEAVLGRLEEALQENSALQALLLEQANQVGALGAAQEALGRQAEAQKQLQGLQEHSLQSQVLQLQQQVDGGEEAAAKWAETHDALQVVHAKLQHERERVITLQTEKTALQQRLEAARQTEQGTPPRVREAEARLRAERARTEALLEDNAALLLRAQQLQQTAALQDSPQPPPAGSAEQLQEALELAYQDGQWESEDPLFKASAEAKEHICMIELALQHEQQRGSHMEQQLDAVSEQLLESKQALLQEQLRADHLAGQRDSLDRTLRQAQEALHEQGTRDPGRPWSADEAREADVQRRAAGLPSALSPAPAASSMPALGTPEKGRQPGQPSGQASPPSQQKLSPGRQSMVRELAEVRQWLAEAQDHRTALQLQQQELQGQVAALQEALQQAGGAAQASPMYPVATPAAGGRISPTAMASLVDATPSAARAQAAAAGENADAAQMVSAELSLQLEAVLEQLSLVREEARRLTDAHAAALAPCNGSAEGTGSEDKLMAKVRAQNTALRATLDSLAMARSELAIAQADIRQLSRIIEALRAHQQSSRRGYLPAPTPGGSTSRPGRSAPRPPPPDAASAMRASAPASGCGSSHRSGAPSPLGGYQSAVDMEAEREARERELQERELREEEVLDQLALKSSRLEALEAELEVARAQNAEWHRLMALYDRERATAAELRQQIQQLQQEAMAERPPALQEQEVAVGASAQEERFKTELEQARSDLAALSQDLQAARKDAQGSQRETQRLRTALAEDRISGLEFQLADSQADGEAARSASATLQLELSQSHDHAASLQTLLDCAHETSMTYMALQQHTGSLQTQLAESKAEGEAARSACAALKQELSQSQECATSLQKLLDAANEAAVQQEALTQQLAAVTSRLEKSQADAEAARTAAASLEQQLAQACEHSASLQKLLDAAHEAAQRGAAEAASLHETASETPELAERLRSAQQSLADSQEEVGALQRAAAEAEMEMAALENDMSALQVENVGLCGEAVGALRDEVSAAHMRADGLQKLFDFAQAEIAGGASTLSADQAREAWEKLRAAELQHWSELLQAEQQVTSLLRHRITGLEADAAAQHEHLSRAKSDGAAAGRRANDLAEQCALAEAQSTKMQQRIEELSALVSSMQAEREELIGQRDAQNKQLVEARRVCAAVLADAAALESRARRVDDARAAAAQQLAHVHSAAAGMCGQAADAAAALEAAAAEKETAEADAEQLAERVSCQQVELQSLRAKSALLQSSLSAEKSRAEAAAASLQAALQTSLSDLDNTRMLLEDTQARLQGTEEDLETSEQIRGLERRRADEAHEELEALREALQAAELNTHTLRQQLRDAQSRARAGEENHAAALASAEKHKVWAEALAAKLRAAGTDLAALEAERIAALWKAEAPLKALQERAEQLQSRAIAAEEQAGQAAAEADERLAQVKAELSEKEAELQRLGREAAAEREAMRREVQSIRDALQRAQTQQEEMQAASSAGQADANALRMQLAGAQALCRKLELEVADAQAGEQEATAALQDARQELAQTQRRGATLALRLGDSRAQLKRLQAAQPAAAWTALESSAAAIRDPDEVMSNAEEQCTAANVPEEEHVVRELESQLEDVQAALSAQAEAVEVEQARAEAAAGPAAAAAGRETPSDNAGCSELHSGNYEMAQLHSLETMCRELSSELADKELEVQELLSRVAGLEEEKAILWNEAQQGLSVAASLADMDQLLREELENVGRLQEVNRENASLRKENTTLRAALSRTTPHAHISDVPVGPNVGALESLPRNLGSAFTLAAQQSDSSGPSSPGCTAEDATYARQEPDSPAAPGDSQLGGDSSSAASPAQPSAAQGGSSVGPLFLAIDSSPSPERSAPAAHSGPAQASSSRAFRYWQTAATPGMLEPSAPQLTPVAVQLTPQAIPAWREDTSGSAENTPCSAAEEAHRLVAQLSAQVAAVRASAERQPPSIPAQTPLPSRLRHSSAAETLRPGTQPKANSGSAVPPSTKAAAKQLQTPIGGNAAGGGDGGLVRRLRAQLGRLSGSSGGGQPGTPMSLAADRRVAFLRALDRLEATQAENGRLWAALESRCTAQGAAAAGEAGSATEMCEQYAAMSQRMEAVLRERADVAARLSAAQVMMQQLQGAVETLGQENGRLAAQVGELQRGAADSEQAHCEASAEEAQWLRGEVQRVKLEHKVLKVVTKVALAVITDLHSGGSEAVDVASRLGELMREHQDVLNSTGLAPTWAALLALAHKPRQAGGHISDESLLAASVEQAAALQQQLQKQAHRASRYKDRARQLEDVVERLRQQVTDCEDACAAATAAHEEVLVSAARSVAAVGRAMCEALPQLCTEEAAPQEPDCDACIDCQALLHLQVEWLKCLVHRIMLQQLLGQDLLQPPPQQPPLGHLHALLEQPPDRAITAESLADRILDICTLPIALVSQGRCFAALASALLSIAAPENPAPVSPISNLTLLYRPGRLLVKFRDLDGANYSQIVDTVNDWAGIALVKVMAGTGIAVVNVTDGLSTERKAARLTDSELVEWAEMDYLMTGDGSTGAVPWALGKLQAPQVWSQYTFGNCGVAVCHIDSGMPWTSNHWYNPGEYAGFPYVDDDGNGVIDDYFGANFMNGQSNMSWDYNGHGSGTSAVLGGPNDGNANSQLGVCPKVSIMPCVAMDAALSVPFSAAISCVEWCKNNFENIATMGGRQRTGIYVAAWGSNSLTDSDALRAVIQRADSRGRTRALFTASAGNTQSPVHVPGSLGLSNIVALTYSDSSDVILGNTGSWVDVAAPTGSTSDAAAVGGGLAALMVAANPSLTPEQLKAAFLNGVDVLSSTQGKVASNGRLNALKAFQYLEGQRLVQKARTPPDQTQQCNPIQVWYPPWPTSRLGCSIGGNNQCWESYSSQN</sequence>
<feature type="compositionally biased region" description="Low complexity" evidence="4">
    <location>
        <begin position="2117"/>
        <end position="2132"/>
    </location>
</feature>
<dbReference type="PANTHER" id="PTHR23160:SF19">
    <property type="entry name" value="MYOSIN HEAVY CHAIN-RELATED PROTEIN"/>
    <property type="match status" value="1"/>
</dbReference>
<dbReference type="Gene3D" id="3.40.50.200">
    <property type="entry name" value="Peptidase S8/S53 domain"/>
    <property type="match status" value="1"/>
</dbReference>
<feature type="compositionally biased region" description="Basic and acidic residues" evidence="4">
    <location>
        <begin position="568"/>
        <end position="594"/>
    </location>
</feature>
<keyword evidence="7" id="KW-1185">Reference proteome</keyword>
<feature type="compositionally biased region" description="Low complexity" evidence="4">
    <location>
        <begin position="2076"/>
        <end position="2089"/>
    </location>
</feature>
<accession>A0ABR2YN91</accession>
<keyword evidence="2" id="KW-0378">Hydrolase</keyword>
<dbReference type="PROSITE" id="PS51892">
    <property type="entry name" value="SUBTILASE"/>
    <property type="match status" value="1"/>
</dbReference>
<keyword evidence="2" id="KW-0645">Protease</keyword>
<feature type="coiled-coil region" evidence="3">
    <location>
        <begin position="1951"/>
        <end position="1985"/>
    </location>
</feature>
<feature type="coiled-coil region" evidence="3">
    <location>
        <begin position="900"/>
        <end position="1035"/>
    </location>
</feature>
<feature type="coiled-coil region" evidence="3">
    <location>
        <begin position="264"/>
        <end position="353"/>
    </location>
</feature>